<dbReference type="Proteomes" id="UP001501323">
    <property type="component" value="Unassembled WGS sequence"/>
</dbReference>
<feature type="transmembrane region" description="Helical" evidence="1">
    <location>
        <begin position="99"/>
        <end position="122"/>
    </location>
</feature>
<feature type="transmembrane region" description="Helical" evidence="1">
    <location>
        <begin position="39"/>
        <end position="62"/>
    </location>
</feature>
<dbReference type="RefSeq" id="WP_345295415.1">
    <property type="nucleotide sequence ID" value="NZ_BAABJY010000002.1"/>
</dbReference>
<dbReference type="EMBL" id="BAABJY010000002">
    <property type="protein sequence ID" value="GAA4868129.1"/>
    <property type="molecule type" value="Genomic_DNA"/>
</dbReference>
<feature type="transmembrane region" description="Helical" evidence="1">
    <location>
        <begin position="128"/>
        <end position="147"/>
    </location>
</feature>
<feature type="transmembrane region" description="Helical" evidence="1">
    <location>
        <begin position="68"/>
        <end position="87"/>
    </location>
</feature>
<keyword evidence="1" id="KW-0472">Membrane</keyword>
<organism evidence="2 3">
    <name type="scientific">Luteimonas vadosa</name>
    <dbReference type="NCBI Taxonomy" id="1165507"/>
    <lineage>
        <taxon>Bacteria</taxon>
        <taxon>Pseudomonadati</taxon>
        <taxon>Pseudomonadota</taxon>
        <taxon>Gammaproteobacteria</taxon>
        <taxon>Lysobacterales</taxon>
        <taxon>Lysobacteraceae</taxon>
        <taxon>Luteimonas</taxon>
    </lineage>
</organism>
<protein>
    <recommendedName>
        <fullName evidence="4">DUF2306 domain-containing protein</fullName>
    </recommendedName>
</protein>
<gene>
    <name evidence="2" type="ORF">GCM10023332_20770</name>
</gene>
<keyword evidence="1" id="KW-1133">Transmembrane helix</keyword>
<feature type="transmembrane region" description="Helical" evidence="1">
    <location>
        <begin position="201"/>
        <end position="218"/>
    </location>
</feature>
<reference evidence="3" key="1">
    <citation type="journal article" date="2019" name="Int. J. Syst. Evol. Microbiol.">
        <title>The Global Catalogue of Microorganisms (GCM) 10K type strain sequencing project: providing services to taxonomists for standard genome sequencing and annotation.</title>
        <authorList>
            <consortium name="The Broad Institute Genomics Platform"/>
            <consortium name="The Broad Institute Genome Sequencing Center for Infectious Disease"/>
            <person name="Wu L."/>
            <person name="Ma J."/>
        </authorList>
    </citation>
    <scope>NUCLEOTIDE SEQUENCE [LARGE SCALE GENOMIC DNA]</scope>
    <source>
        <strain evidence="3">JCM 18392</strain>
    </source>
</reference>
<name>A0ABP9E3G6_9GAMM</name>
<accession>A0ABP9E3G6</accession>
<feature type="transmembrane region" description="Helical" evidence="1">
    <location>
        <begin position="168"/>
        <end position="189"/>
    </location>
</feature>
<comment type="caution">
    <text evidence="2">The sequence shown here is derived from an EMBL/GenBank/DDBJ whole genome shotgun (WGS) entry which is preliminary data.</text>
</comment>
<evidence type="ECO:0000313" key="3">
    <source>
        <dbReference type="Proteomes" id="UP001501323"/>
    </source>
</evidence>
<evidence type="ECO:0008006" key="4">
    <source>
        <dbReference type="Google" id="ProtNLM"/>
    </source>
</evidence>
<keyword evidence="1" id="KW-0812">Transmembrane</keyword>
<keyword evidence="3" id="KW-1185">Reference proteome</keyword>
<sequence length="238" mass="25487">MDAYRLLVTCHVAAGVVALITFWLAGLSRKGGRLHRGAGKVYLVAMLGVLCSAATMTAYFFLHGRTGAAVFLGYLCVITATACWTAWRAIRDKRDAKAYFGRIYASLAWLSIGSGLATFAFGVALGSLLLATFCWIGVVAGVQMLATSRAHSEQRLRGGARWWLREHYSAMLANGVATHIAFFSIGLGRLLAPFGMKPPQLLAWMLPVAAAIAAGYWLDRKYGVPAATVRIGGAATAR</sequence>
<feature type="transmembrane region" description="Helical" evidence="1">
    <location>
        <begin position="6"/>
        <end position="27"/>
    </location>
</feature>
<evidence type="ECO:0000256" key="1">
    <source>
        <dbReference type="SAM" id="Phobius"/>
    </source>
</evidence>
<evidence type="ECO:0000313" key="2">
    <source>
        <dbReference type="EMBL" id="GAA4868129.1"/>
    </source>
</evidence>
<proteinExistence type="predicted"/>